<accession>A0AAE9GDY4</accession>
<dbReference type="AlphaFoldDB" id="A0AAE9GDY4"/>
<dbReference type="EMBL" id="CP091957">
    <property type="protein sequence ID" value="UOG55496.1"/>
    <property type="molecule type" value="Genomic_DNA"/>
</dbReference>
<dbReference type="Proteomes" id="UP000829829">
    <property type="component" value="Chromosome 1"/>
</dbReference>
<reference evidence="6" key="1">
    <citation type="submission" date="2022-02" db="EMBL/GenBank/DDBJ databases">
        <title>The genetically variable rfb locus in Leptospira is a mobile cassette and a molecular signature of serovar identity.</title>
        <authorList>
            <person name="Nieves C."/>
            <person name="Vincent A.T."/>
            <person name="Zarantonelli L."/>
            <person name="Picardeau M."/>
            <person name="Veyrier F.J."/>
            <person name="Buschiazzo A."/>
        </authorList>
    </citation>
    <scope>NUCLEOTIDE SEQUENCE</scope>
    <source>
        <strain evidence="6">IP1512017</strain>
    </source>
</reference>
<dbReference type="Pfam" id="PF14524">
    <property type="entry name" value="Wzt_C"/>
    <property type="match status" value="1"/>
</dbReference>
<name>A0AAE9GDY4_9LEPT</name>
<dbReference type="CDD" id="cd03220">
    <property type="entry name" value="ABC_KpsT_Wzt"/>
    <property type="match status" value="1"/>
</dbReference>
<proteinExistence type="inferred from homology"/>
<dbReference type="Pfam" id="PF00005">
    <property type="entry name" value="ABC_tran"/>
    <property type="match status" value="1"/>
</dbReference>
<dbReference type="GO" id="GO:0016020">
    <property type="term" value="C:membrane"/>
    <property type="evidence" value="ECO:0007669"/>
    <property type="project" value="InterPro"/>
</dbReference>
<sequence length="433" mass="48127">MSLKVENLSKVYFGFSGPFQRILNVLSLGFWGNDVQYDALKNVSFQVFSGEIVGLIGRNGAGKSTLLKVLTGVSSYSSGKILKTGSIRSILELGVGFNPELSGEENLYYNGLVWGLSPNEIRSSMDEIFEFSGLTEFKNIPIKQYSSGMVMRLGFALATFSRPDILIVDEALAVGDASFQQKCLRRFRSFQEQGTMTLIVSHDLELLKSVCSRILILEKGKLVFDGDPIKGFREYMQIIANSGSGQETTFPVQKDSIVESFSVNLDLLKYSQNSSSAIQDLEKLSGKIYRSGIEGDFKYEDLTNPKIFPVGCEVEISIHVIFKNEIPDLTVGFHIDDSRGIRVFGTNTFHLKNPLKNIRVGESVTAKFRLPLNFSAGKYSLGIALHEGDNHVGNNYLWKDGIISFELERLDLPKFEGVAWLPVQSSLQKDVSN</sequence>
<dbReference type="InterPro" id="IPR003439">
    <property type="entry name" value="ABC_transporter-like_ATP-bd"/>
</dbReference>
<dbReference type="InterPro" id="IPR029439">
    <property type="entry name" value="Wzt_C"/>
</dbReference>
<evidence type="ECO:0000313" key="7">
    <source>
        <dbReference type="Proteomes" id="UP000829829"/>
    </source>
</evidence>
<dbReference type="PANTHER" id="PTHR46743:SF2">
    <property type="entry name" value="TEICHOIC ACIDS EXPORT ATP-BINDING PROTEIN TAGH"/>
    <property type="match status" value="1"/>
</dbReference>
<dbReference type="PANTHER" id="PTHR46743">
    <property type="entry name" value="TEICHOIC ACIDS EXPORT ATP-BINDING PROTEIN TAGH"/>
    <property type="match status" value="1"/>
</dbReference>
<evidence type="ECO:0000313" key="6">
    <source>
        <dbReference type="EMBL" id="UOG55496.1"/>
    </source>
</evidence>
<dbReference type="GO" id="GO:0005524">
    <property type="term" value="F:ATP binding"/>
    <property type="evidence" value="ECO:0007669"/>
    <property type="project" value="UniProtKB-KW"/>
</dbReference>
<dbReference type="Gene3D" id="2.70.50.60">
    <property type="entry name" value="abc- transporter (atp binding component) like domain"/>
    <property type="match status" value="1"/>
</dbReference>
<evidence type="ECO:0000256" key="3">
    <source>
        <dbReference type="ARBA" id="ARBA00022741"/>
    </source>
</evidence>
<dbReference type="RefSeq" id="WP_243815197.1">
    <property type="nucleotide sequence ID" value="NZ_CP091957.1"/>
</dbReference>
<keyword evidence="3" id="KW-0547">Nucleotide-binding</keyword>
<dbReference type="Gene3D" id="3.40.50.300">
    <property type="entry name" value="P-loop containing nucleotide triphosphate hydrolases"/>
    <property type="match status" value="1"/>
</dbReference>
<dbReference type="InterPro" id="IPR050683">
    <property type="entry name" value="Bact_Polysacc_Export_ATP-bd"/>
</dbReference>
<evidence type="ECO:0000256" key="2">
    <source>
        <dbReference type="ARBA" id="ARBA00022448"/>
    </source>
</evidence>
<dbReference type="SUPFAM" id="SSF52540">
    <property type="entry name" value="P-loop containing nucleoside triphosphate hydrolases"/>
    <property type="match status" value="1"/>
</dbReference>
<keyword evidence="2" id="KW-0813">Transport</keyword>
<evidence type="ECO:0000259" key="5">
    <source>
        <dbReference type="PROSITE" id="PS50893"/>
    </source>
</evidence>
<comment type="similarity">
    <text evidence="1">Belongs to the ABC transporter superfamily.</text>
</comment>
<dbReference type="InterPro" id="IPR015860">
    <property type="entry name" value="ABC_transpr_TagH-like"/>
</dbReference>
<evidence type="ECO:0000256" key="4">
    <source>
        <dbReference type="ARBA" id="ARBA00022840"/>
    </source>
</evidence>
<dbReference type="SMART" id="SM00382">
    <property type="entry name" value="AAA"/>
    <property type="match status" value="1"/>
</dbReference>
<organism evidence="6 7">
    <name type="scientific">Leptospira noguchii</name>
    <dbReference type="NCBI Taxonomy" id="28182"/>
    <lineage>
        <taxon>Bacteria</taxon>
        <taxon>Pseudomonadati</taxon>
        <taxon>Spirochaetota</taxon>
        <taxon>Spirochaetia</taxon>
        <taxon>Leptospirales</taxon>
        <taxon>Leptospiraceae</taxon>
        <taxon>Leptospira</taxon>
    </lineage>
</organism>
<dbReference type="GO" id="GO:0140359">
    <property type="term" value="F:ABC-type transporter activity"/>
    <property type="evidence" value="ECO:0007669"/>
    <property type="project" value="InterPro"/>
</dbReference>
<keyword evidence="4 6" id="KW-0067">ATP-binding</keyword>
<protein>
    <submittedName>
        <fullName evidence="6">ABC transporter ATP-binding protein</fullName>
    </submittedName>
</protein>
<dbReference type="PROSITE" id="PS50893">
    <property type="entry name" value="ABC_TRANSPORTER_2"/>
    <property type="match status" value="1"/>
</dbReference>
<evidence type="ECO:0000256" key="1">
    <source>
        <dbReference type="ARBA" id="ARBA00005417"/>
    </source>
</evidence>
<dbReference type="CDD" id="cd10147">
    <property type="entry name" value="Wzt_C-like"/>
    <property type="match status" value="1"/>
</dbReference>
<dbReference type="InterPro" id="IPR003593">
    <property type="entry name" value="AAA+_ATPase"/>
</dbReference>
<dbReference type="InterPro" id="IPR027417">
    <property type="entry name" value="P-loop_NTPase"/>
</dbReference>
<feature type="domain" description="ABC transporter" evidence="5">
    <location>
        <begin position="3"/>
        <end position="244"/>
    </location>
</feature>
<gene>
    <name evidence="6" type="ORF">MAL03_11315</name>
</gene>
<dbReference type="GO" id="GO:0016887">
    <property type="term" value="F:ATP hydrolysis activity"/>
    <property type="evidence" value="ECO:0007669"/>
    <property type="project" value="InterPro"/>
</dbReference>